<dbReference type="SMART" id="SM00501">
    <property type="entry name" value="BRIGHT"/>
    <property type="match status" value="1"/>
</dbReference>
<dbReference type="RefSeq" id="XP_010255293.1">
    <property type="nucleotide sequence ID" value="XM_010256991.2"/>
</dbReference>
<evidence type="ECO:0000256" key="1">
    <source>
        <dbReference type="ARBA" id="ARBA00023242"/>
    </source>
</evidence>
<feature type="domain" description="ELM2" evidence="3">
    <location>
        <begin position="399"/>
        <end position="522"/>
    </location>
</feature>
<dbReference type="InterPro" id="IPR001606">
    <property type="entry name" value="ARID_dom"/>
</dbReference>
<sequence>MAGWSILTDGSALDRAEVLRHLQSNGFCLDLDASLKGSVDSGCKDKLRCLFDQILSVFLKEISTGGDLRPLPLMLGDGRFVDLFKLFWVVRKKGGYDCVSKNRLWASVSEEVGLGSGVTSSVKLVYVKYLDTLARWLQRIFRNKGFTVGLSDCGGNLGLFSVELETESIVMPSQMSEEKKKEGDSIKLDSAKNEFHLLAAENTCNAPEIRSVIELDSDEKLADDEEDVILLDKSLVNEDSFSRKRKRESLSGMLNWVTEIAKNPGDPAIKMLPEWCGGSDSWMHALLAREALFLRRQIPSSSVQSLLQKKQKMHPSMYEDHSGGDNSTERLRCSERLLSLKKSHSLPCSKSSKSDLNMGLTPCMKVLENNTRDRQLLVSVGSLTANMEIGLHSDDYFQKQVSVGPMYQAEVPDWTGVASESDSKWLGTQIWPLGSGERISVIERDPIGKGRLDSCGCQFSGSVECIRFHIAEKRMRLKIELGSAFLRWRFNYMGEEVSLSWTEEEEKRFKAIVRLNPPSLDKCFWDQAFKSFPTKKRRDLVSYYFNVFVLRRRSYQNRVTPTNIDSDDDESDFGSLSNGFGHETVKVAGSKSVSCAQNKQCIDLEGRSYVG</sequence>
<dbReference type="KEGG" id="nnu:104596016"/>
<protein>
    <submittedName>
        <fullName evidence="5 6">AT-rich interactive domain-containing protein 2</fullName>
    </submittedName>
</protein>
<dbReference type="AlphaFoldDB" id="A0A1U8A119"/>
<evidence type="ECO:0000313" key="4">
    <source>
        <dbReference type="Proteomes" id="UP000189703"/>
    </source>
</evidence>
<dbReference type="eggNOG" id="ENOG502QVAG">
    <property type="taxonomic scope" value="Eukaryota"/>
</dbReference>
<evidence type="ECO:0000313" key="6">
    <source>
        <dbReference type="RefSeq" id="XP_010255293.1"/>
    </source>
</evidence>
<dbReference type="CDD" id="cd16100">
    <property type="entry name" value="ARID"/>
    <property type="match status" value="1"/>
</dbReference>
<dbReference type="GeneID" id="104596016"/>
<dbReference type="InterPro" id="IPR036431">
    <property type="entry name" value="ARID_dom_sf"/>
</dbReference>
<dbReference type="Pfam" id="PF01388">
    <property type="entry name" value="ARID"/>
    <property type="match status" value="1"/>
</dbReference>
<evidence type="ECO:0000259" key="2">
    <source>
        <dbReference type="PROSITE" id="PS51011"/>
    </source>
</evidence>
<dbReference type="InterPro" id="IPR000949">
    <property type="entry name" value="ELM2_dom"/>
</dbReference>
<feature type="domain" description="ARID" evidence="2">
    <location>
        <begin position="45"/>
        <end position="138"/>
    </location>
</feature>
<dbReference type="CDD" id="cd00167">
    <property type="entry name" value="SANT"/>
    <property type="match status" value="1"/>
</dbReference>
<dbReference type="GO" id="GO:0003677">
    <property type="term" value="F:DNA binding"/>
    <property type="evidence" value="ECO:0007669"/>
    <property type="project" value="InterPro"/>
</dbReference>
<dbReference type="PROSITE" id="PS51156">
    <property type="entry name" value="ELM2"/>
    <property type="match status" value="1"/>
</dbReference>
<evidence type="ECO:0000259" key="3">
    <source>
        <dbReference type="PROSITE" id="PS51156"/>
    </source>
</evidence>
<dbReference type="OMA" id="ECWIQVT"/>
<dbReference type="PANTHER" id="PTHR46410">
    <property type="entry name" value="AT-RICH INTERACTIVE DOMAIN-CONTAINING PROTEIN 2"/>
    <property type="match status" value="1"/>
</dbReference>
<reference evidence="5 6" key="1">
    <citation type="submission" date="2025-04" db="UniProtKB">
        <authorList>
            <consortium name="RefSeq"/>
        </authorList>
    </citation>
    <scope>IDENTIFICATION</scope>
</reference>
<dbReference type="SMART" id="SM01014">
    <property type="entry name" value="ARID"/>
    <property type="match status" value="1"/>
</dbReference>
<dbReference type="Proteomes" id="UP000189703">
    <property type="component" value="Unplaced"/>
</dbReference>
<dbReference type="RefSeq" id="XP_010255292.1">
    <property type="nucleotide sequence ID" value="XM_010256990.1"/>
</dbReference>
<dbReference type="InterPro" id="IPR001005">
    <property type="entry name" value="SANT/Myb"/>
</dbReference>
<proteinExistence type="predicted"/>
<name>A0A1U8A119_NELNU</name>
<dbReference type="Gene3D" id="1.10.150.60">
    <property type="entry name" value="ARID DNA-binding domain"/>
    <property type="match status" value="1"/>
</dbReference>
<evidence type="ECO:0000313" key="5">
    <source>
        <dbReference type="RefSeq" id="XP_010255292.1"/>
    </source>
</evidence>
<accession>A0A1U8A119</accession>
<organism evidence="4 5">
    <name type="scientific">Nelumbo nucifera</name>
    <name type="common">Sacred lotus</name>
    <dbReference type="NCBI Taxonomy" id="4432"/>
    <lineage>
        <taxon>Eukaryota</taxon>
        <taxon>Viridiplantae</taxon>
        <taxon>Streptophyta</taxon>
        <taxon>Embryophyta</taxon>
        <taxon>Tracheophyta</taxon>
        <taxon>Spermatophyta</taxon>
        <taxon>Magnoliopsida</taxon>
        <taxon>Proteales</taxon>
        <taxon>Nelumbonaceae</taxon>
        <taxon>Nelumbo</taxon>
    </lineage>
</organism>
<keyword evidence="4" id="KW-1185">Reference proteome</keyword>
<keyword evidence="1" id="KW-0539">Nucleus</keyword>
<dbReference type="PROSITE" id="PS51011">
    <property type="entry name" value="ARID"/>
    <property type="match status" value="1"/>
</dbReference>
<dbReference type="PANTHER" id="PTHR46410:SF1">
    <property type="entry name" value="AT-RICH INTERACTIVE DOMAIN-CONTAINING PROTEIN 1"/>
    <property type="match status" value="1"/>
</dbReference>
<dbReference type="SUPFAM" id="SSF46774">
    <property type="entry name" value="ARID-like"/>
    <property type="match status" value="1"/>
</dbReference>
<dbReference type="OrthoDB" id="1938591at2759"/>
<gene>
    <name evidence="5 6" type="primary">LOC104596016</name>
</gene>